<organism evidence="2 3">
    <name type="scientific">Trinickia symbiotica</name>
    <dbReference type="NCBI Taxonomy" id="863227"/>
    <lineage>
        <taxon>Bacteria</taxon>
        <taxon>Pseudomonadati</taxon>
        <taxon>Pseudomonadota</taxon>
        <taxon>Betaproteobacteria</taxon>
        <taxon>Burkholderiales</taxon>
        <taxon>Burkholderiaceae</taxon>
        <taxon>Trinickia</taxon>
    </lineage>
</organism>
<dbReference type="OrthoDB" id="9108270at2"/>
<gene>
    <name evidence="2" type="ORF">C0Z20_16070</name>
</gene>
<dbReference type="STRING" id="863227.GCA_000373005_05328"/>
<name>A0A2N7X265_9BURK</name>
<protein>
    <submittedName>
        <fullName evidence="2">Uncharacterized protein</fullName>
    </submittedName>
</protein>
<sequence length="68" mass="7290">MNPHAGRSQDERVSARKQKKLPSLEQPGGRMAADQTEADPTHSCGELSEKGKEVWRKGSGLDGGGKSE</sequence>
<proteinExistence type="predicted"/>
<dbReference type="AlphaFoldDB" id="A0A2N7X265"/>
<evidence type="ECO:0000256" key="1">
    <source>
        <dbReference type="SAM" id="MobiDB-lite"/>
    </source>
</evidence>
<keyword evidence="3" id="KW-1185">Reference proteome</keyword>
<reference evidence="2 3" key="1">
    <citation type="submission" date="2018-01" db="EMBL/GenBank/DDBJ databases">
        <title>Whole genome analyses suggest that Burkholderia sensu lato contains two further novel genera in the rhizoxinica-symbiotica group Mycetohabitans gen. nov., and Trinickia gen. nov.: implications for the evolution of diazotrophy and nodulation in the Burkholderiaceae.</title>
        <authorList>
            <person name="Estrada-de los Santos P."/>
            <person name="Palmer M."/>
            <person name="Chavez-Ramirez B."/>
            <person name="Beukes C."/>
            <person name="Steenkamp E.T."/>
            <person name="Hirsch A.M."/>
            <person name="Manyaka P."/>
            <person name="Maluk M."/>
            <person name="Lafos M."/>
            <person name="Crook M."/>
            <person name="Gross E."/>
            <person name="Simon M.F."/>
            <person name="Bueno dos Reis Junior F."/>
            <person name="Poole P.S."/>
            <person name="Venter S.N."/>
            <person name="James E.K."/>
        </authorList>
    </citation>
    <scope>NUCLEOTIDE SEQUENCE [LARGE SCALE GENOMIC DNA]</scope>
    <source>
        <strain evidence="2 3">JPY 581</strain>
    </source>
</reference>
<comment type="caution">
    <text evidence="2">The sequence shown here is derived from an EMBL/GenBank/DDBJ whole genome shotgun (WGS) entry which is preliminary data.</text>
</comment>
<dbReference type="Proteomes" id="UP000235777">
    <property type="component" value="Unassembled WGS sequence"/>
</dbReference>
<evidence type="ECO:0000313" key="3">
    <source>
        <dbReference type="Proteomes" id="UP000235777"/>
    </source>
</evidence>
<dbReference type="EMBL" id="PNYC01000009">
    <property type="protein sequence ID" value="PMS35843.1"/>
    <property type="molecule type" value="Genomic_DNA"/>
</dbReference>
<feature type="compositionally biased region" description="Basic and acidic residues" evidence="1">
    <location>
        <begin position="47"/>
        <end position="56"/>
    </location>
</feature>
<evidence type="ECO:0000313" key="2">
    <source>
        <dbReference type="EMBL" id="PMS35843.1"/>
    </source>
</evidence>
<dbReference type="RefSeq" id="WP_018443940.1">
    <property type="nucleotide sequence ID" value="NZ_KB890218.1"/>
</dbReference>
<accession>A0A2N7X265</accession>
<feature type="region of interest" description="Disordered" evidence="1">
    <location>
        <begin position="1"/>
        <end position="68"/>
    </location>
</feature>